<comment type="similarity">
    <text evidence="2">Belongs to the amino acid-polyamine-organocation (APC) superfamily. Spore germination protein (SGP) (TC 2.A.3.9) family.</text>
</comment>
<dbReference type="PANTHER" id="PTHR34975">
    <property type="entry name" value="SPORE GERMINATION PROTEIN A2"/>
    <property type="match status" value="1"/>
</dbReference>
<dbReference type="Proteomes" id="UP000481087">
    <property type="component" value="Unassembled WGS sequence"/>
</dbReference>
<dbReference type="RefSeq" id="WP_161411180.1">
    <property type="nucleotide sequence ID" value="NZ_WTUZ01000040.1"/>
</dbReference>
<keyword evidence="10" id="KW-1185">Reference proteome</keyword>
<feature type="transmembrane region" description="Helical" evidence="8">
    <location>
        <begin position="35"/>
        <end position="54"/>
    </location>
</feature>
<evidence type="ECO:0000256" key="1">
    <source>
        <dbReference type="ARBA" id="ARBA00004141"/>
    </source>
</evidence>
<evidence type="ECO:0000256" key="7">
    <source>
        <dbReference type="ARBA" id="ARBA00023136"/>
    </source>
</evidence>
<keyword evidence="3" id="KW-0813">Transport</keyword>
<feature type="transmembrane region" description="Helical" evidence="8">
    <location>
        <begin position="261"/>
        <end position="282"/>
    </location>
</feature>
<evidence type="ECO:0000313" key="9">
    <source>
        <dbReference type="EMBL" id="MZQ86745.1"/>
    </source>
</evidence>
<evidence type="ECO:0000256" key="5">
    <source>
        <dbReference type="ARBA" id="ARBA00022692"/>
    </source>
</evidence>
<proteinExistence type="inferred from homology"/>
<evidence type="ECO:0000256" key="6">
    <source>
        <dbReference type="ARBA" id="ARBA00022989"/>
    </source>
</evidence>
<evidence type="ECO:0000313" key="10">
    <source>
        <dbReference type="Proteomes" id="UP000481087"/>
    </source>
</evidence>
<feature type="transmembrane region" description="Helical" evidence="8">
    <location>
        <begin position="102"/>
        <end position="128"/>
    </location>
</feature>
<dbReference type="GO" id="GO:0009847">
    <property type="term" value="P:spore germination"/>
    <property type="evidence" value="ECO:0007669"/>
    <property type="project" value="InterPro"/>
</dbReference>
<dbReference type="EMBL" id="WTUZ01000040">
    <property type="protein sequence ID" value="MZQ86745.1"/>
    <property type="molecule type" value="Genomic_DNA"/>
</dbReference>
<organism evidence="9 10">
    <name type="scientific">Paenibacillus silvestris</name>
    <dbReference type="NCBI Taxonomy" id="2606219"/>
    <lineage>
        <taxon>Bacteria</taxon>
        <taxon>Bacillati</taxon>
        <taxon>Bacillota</taxon>
        <taxon>Bacilli</taxon>
        <taxon>Bacillales</taxon>
        <taxon>Paenibacillaceae</taxon>
        <taxon>Paenibacillus</taxon>
    </lineage>
</organism>
<name>A0A6L8V8Z9_9BACL</name>
<evidence type="ECO:0000256" key="4">
    <source>
        <dbReference type="ARBA" id="ARBA00022544"/>
    </source>
</evidence>
<feature type="transmembrane region" description="Helical" evidence="8">
    <location>
        <begin position="7"/>
        <end position="23"/>
    </location>
</feature>
<protein>
    <submittedName>
        <fullName evidence="9">GerAB/ArcD/ProY family transporter</fullName>
    </submittedName>
</protein>
<accession>A0A6L8V8Z9</accession>
<dbReference type="GO" id="GO:0016020">
    <property type="term" value="C:membrane"/>
    <property type="evidence" value="ECO:0007669"/>
    <property type="project" value="UniProtKB-SubCell"/>
</dbReference>
<feature type="transmembrane region" description="Helical" evidence="8">
    <location>
        <begin position="294"/>
        <end position="316"/>
    </location>
</feature>
<feature type="transmembrane region" description="Helical" evidence="8">
    <location>
        <begin position="211"/>
        <end position="233"/>
    </location>
</feature>
<sequence length="359" mass="41151">MDKSSSIMITYLLTHLGLIFFLYPENIIGSTDSAHWIPILVGVIVHFVVISIYMKGLSFFPNWDIIRIYSNAGKGITLIFLAPMALYLFIIAILAVRSYSEVITIIFLSSTPLWSIMILLIFVSMYLASKGVETILRTGVLLGIIFLPSIFIICFTSLQNIDWNYTFPLFEQNFSFLTKGSYFQSFFAFTGGYLFLGFVQPMVTYQRKKVLLAAVVLIPFFIFSVYIPILTFGEATAVTLHFPFVVVAETLNISWLMFDRVTMFFLLTLIAFSMLFIAITLWETNRIISQCIPIIKPIYLTLVLSVLIFVLCLMIPDWKAVEKLFLWNSPLRIFILMTVPLSTYFLGLRFKRKVSHEIS</sequence>
<keyword evidence="5 8" id="KW-0812">Transmembrane</keyword>
<evidence type="ECO:0000256" key="8">
    <source>
        <dbReference type="SAM" id="Phobius"/>
    </source>
</evidence>
<keyword evidence="6 8" id="KW-1133">Transmembrane helix</keyword>
<comment type="caution">
    <text evidence="9">The sequence shown here is derived from an EMBL/GenBank/DDBJ whole genome shotgun (WGS) entry which is preliminary data.</text>
</comment>
<feature type="transmembrane region" description="Helical" evidence="8">
    <location>
        <begin position="75"/>
        <end position="96"/>
    </location>
</feature>
<feature type="transmembrane region" description="Helical" evidence="8">
    <location>
        <begin position="181"/>
        <end position="199"/>
    </location>
</feature>
<comment type="subcellular location">
    <subcellularLocation>
        <location evidence="1">Membrane</location>
        <topology evidence="1">Multi-pass membrane protein</topology>
    </subcellularLocation>
</comment>
<gene>
    <name evidence="9" type="ORF">GQF01_32025</name>
</gene>
<feature type="transmembrane region" description="Helical" evidence="8">
    <location>
        <begin position="140"/>
        <end position="161"/>
    </location>
</feature>
<reference evidence="9 10" key="1">
    <citation type="submission" date="2019-12" db="EMBL/GenBank/DDBJ databases">
        <title>Paenibacillus sp. nov. sp. isolated from soil.</title>
        <authorList>
            <person name="Kim J."/>
            <person name="Jeong S.E."/>
            <person name="Jung H.S."/>
            <person name="Jeon C.O."/>
        </authorList>
    </citation>
    <scope>NUCLEOTIDE SEQUENCE [LARGE SCALE GENOMIC DNA]</scope>
    <source>
        <strain evidence="9 10">5J-6</strain>
    </source>
</reference>
<keyword evidence="4" id="KW-0309">Germination</keyword>
<feature type="transmembrane region" description="Helical" evidence="8">
    <location>
        <begin position="331"/>
        <end position="350"/>
    </location>
</feature>
<dbReference type="AlphaFoldDB" id="A0A6L8V8Z9"/>
<keyword evidence="7 8" id="KW-0472">Membrane</keyword>
<dbReference type="InterPro" id="IPR004761">
    <property type="entry name" value="Spore_GerAB"/>
</dbReference>
<evidence type="ECO:0000256" key="3">
    <source>
        <dbReference type="ARBA" id="ARBA00022448"/>
    </source>
</evidence>
<dbReference type="PANTHER" id="PTHR34975:SF2">
    <property type="entry name" value="SPORE GERMINATION PROTEIN A2"/>
    <property type="match status" value="1"/>
</dbReference>
<dbReference type="Pfam" id="PF03845">
    <property type="entry name" value="Spore_permease"/>
    <property type="match status" value="1"/>
</dbReference>
<evidence type="ECO:0000256" key="2">
    <source>
        <dbReference type="ARBA" id="ARBA00007998"/>
    </source>
</evidence>